<dbReference type="Proteomes" id="UP000190044">
    <property type="component" value="Unassembled WGS sequence"/>
</dbReference>
<keyword evidence="3" id="KW-1185">Reference proteome</keyword>
<gene>
    <name evidence="2" type="ORF">SAMN06295937_10073</name>
</gene>
<evidence type="ECO:0000313" key="2">
    <source>
        <dbReference type="EMBL" id="SKB48475.1"/>
    </source>
</evidence>
<evidence type="ECO:0000313" key="3">
    <source>
        <dbReference type="Proteomes" id="UP000190044"/>
    </source>
</evidence>
<sequence length="90" mass="10228">MDNAGARPPGRQHMDKPPGCYISPDHHRRKLNDAHASHRGFAQCRHVISNETRPVRNDRLLTIVMAKPPTMLAMRGAEIEARQPSKIAWR</sequence>
<proteinExistence type="predicted"/>
<name>A0A1T5BMV3_9SPHN</name>
<organism evidence="2 3">
    <name type="scientific">Sphingopyxis flava</name>
    <dbReference type="NCBI Taxonomy" id="1507287"/>
    <lineage>
        <taxon>Bacteria</taxon>
        <taxon>Pseudomonadati</taxon>
        <taxon>Pseudomonadota</taxon>
        <taxon>Alphaproteobacteria</taxon>
        <taxon>Sphingomonadales</taxon>
        <taxon>Sphingomonadaceae</taxon>
        <taxon>Sphingopyxis</taxon>
    </lineage>
</organism>
<reference evidence="3" key="1">
    <citation type="submission" date="2017-02" db="EMBL/GenBank/DDBJ databases">
        <authorList>
            <person name="Varghese N."/>
            <person name="Submissions S."/>
        </authorList>
    </citation>
    <scope>NUCLEOTIDE SEQUENCE [LARGE SCALE GENOMIC DNA]</scope>
    <source>
        <strain evidence="3">R11H</strain>
    </source>
</reference>
<accession>A0A1T5BMV3</accession>
<evidence type="ECO:0000256" key="1">
    <source>
        <dbReference type="SAM" id="MobiDB-lite"/>
    </source>
</evidence>
<protein>
    <submittedName>
        <fullName evidence="2">Uncharacterized protein</fullName>
    </submittedName>
</protein>
<dbReference type="AlphaFoldDB" id="A0A1T5BMV3"/>
<dbReference type="EMBL" id="FUYP01000007">
    <property type="protein sequence ID" value="SKB48475.1"/>
    <property type="molecule type" value="Genomic_DNA"/>
</dbReference>
<feature type="region of interest" description="Disordered" evidence="1">
    <location>
        <begin position="1"/>
        <end position="21"/>
    </location>
</feature>